<keyword evidence="7" id="KW-0411">Iron-sulfur</keyword>
<dbReference type="PROSITE" id="PS51085">
    <property type="entry name" value="2FE2S_FER_2"/>
    <property type="match status" value="1"/>
</dbReference>
<keyword evidence="6" id="KW-0408">Iron</keyword>
<dbReference type="InterPro" id="IPR006058">
    <property type="entry name" value="2Fe2S_fd_BS"/>
</dbReference>
<protein>
    <submittedName>
        <fullName evidence="10">PDR/VanB family oxidoreductase</fullName>
    </submittedName>
</protein>
<dbReference type="CDD" id="cd00207">
    <property type="entry name" value="fer2"/>
    <property type="match status" value="1"/>
</dbReference>
<evidence type="ECO:0000256" key="6">
    <source>
        <dbReference type="ARBA" id="ARBA00023004"/>
    </source>
</evidence>
<dbReference type="SUPFAM" id="SSF52343">
    <property type="entry name" value="Ferredoxin reductase-like, C-terminal NADP-linked domain"/>
    <property type="match status" value="1"/>
</dbReference>
<keyword evidence="4" id="KW-0479">Metal-binding</keyword>
<gene>
    <name evidence="10" type="ORF">KV394_10475</name>
</gene>
<keyword evidence="2" id="KW-0285">Flavoprotein</keyword>
<sequence length="340" mass="36430">MLSIRSTTIGCDGRSGATVPHTAVDSPEQRLALRVRAMRQEAKDVLSLELDDPTGAELPDWEPGAHIDLRFANGVERQYSLCSDPGDRTAWRIAVLAESPSRGGSRYVHQTLRVGDPVTASAPINHFALAPADDYVFVAGGIGITPILPMLQEATRRGVPWRLAYLGSAGERMAFLSSTQLAGGELLLVRGDVDDRLDLAAWIGAPSAETGVYACGPERMLDALEELSAGWPRGVLHVERFQAKTFGESQGAESFEVVASRSDLVVTVDRGCSILEMLENAGIGVPSSCLEGVCGTCETAVVDGAPEHRDSILTPDERESNETMMICVSRSLGDRLVLDI</sequence>
<dbReference type="PRINTS" id="PR00409">
    <property type="entry name" value="PHDIOXRDTASE"/>
</dbReference>
<dbReference type="InterPro" id="IPR036010">
    <property type="entry name" value="2Fe-2S_ferredoxin-like_sf"/>
</dbReference>
<dbReference type="InterPro" id="IPR012675">
    <property type="entry name" value="Beta-grasp_dom_sf"/>
</dbReference>
<dbReference type="InterPro" id="IPR017938">
    <property type="entry name" value="Riboflavin_synthase-like_b-brl"/>
</dbReference>
<evidence type="ECO:0000313" key="10">
    <source>
        <dbReference type="EMBL" id="UPL11511.1"/>
    </source>
</evidence>
<reference evidence="10 11" key="1">
    <citation type="submission" date="2021-06" db="EMBL/GenBank/DDBJ databases">
        <title>Genome-based taxonomic framework of Microbacterium strains isolated from marine environment, the description of four new species and reclassification of four preexisting species.</title>
        <authorList>
            <person name="Lee S.D."/>
            <person name="Kim S.-M."/>
            <person name="Byeon Y.-S."/>
            <person name="Yang H.L."/>
            <person name="Kim I.S."/>
        </authorList>
    </citation>
    <scope>NUCLEOTIDE SEQUENCE [LARGE SCALE GENOMIC DNA]</scope>
    <source>
        <strain evidence="10 11">SSW1-51</strain>
    </source>
</reference>
<evidence type="ECO:0000313" key="11">
    <source>
        <dbReference type="Proteomes" id="UP000831467"/>
    </source>
</evidence>
<comment type="cofactor">
    <cofactor evidence="1">
        <name>FAD</name>
        <dbReference type="ChEBI" id="CHEBI:57692"/>
    </cofactor>
</comment>
<dbReference type="Pfam" id="PF00111">
    <property type="entry name" value="Fer2"/>
    <property type="match status" value="1"/>
</dbReference>
<name>A0ABY4IHQ7_9MICO</name>
<evidence type="ECO:0000256" key="4">
    <source>
        <dbReference type="ARBA" id="ARBA00022723"/>
    </source>
</evidence>
<keyword evidence="5" id="KW-0560">Oxidoreductase</keyword>
<keyword evidence="3" id="KW-0001">2Fe-2S</keyword>
<feature type="domain" description="FAD-binding FR-type" evidence="9">
    <location>
        <begin position="28"/>
        <end position="130"/>
    </location>
</feature>
<accession>A0ABY4IHQ7</accession>
<dbReference type="Gene3D" id="3.10.20.30">
    <property type="match status" value="1"/>
</dbReference>
<evidence type="ECO:0000259" key="9">
    <source>
        <dbReference type="PROSITE" id="PS51384"/>
    </source>
</evidence>
<dbReference type="PANTHER" id="PTHR47354:SF1">
    <property type="entry name" value="CARNITINE MONOOXYGENASE REDUCTASE SUBUNIT"/>
    <property type="match status" value="1"/>
</dbReference>
<proteinExistence type="predicted"/>
<dbReference type="PANTHER" id="PTHR47354">
    <property type="entry name" value="NADH OXIDOREDUCTASE HCR"/>
    <property type="match status" value="1"/>
</dbReference>
<feature type="domain" description="2Fe-2S ferredoxin-type" evidence="8">
    <location>
        <begin position="255"/>
        <end position="340"/>
    </location>
</feature>
<dbReference type="Gene3D" id="2.40.30.10">
    <property type="entry name" value="Translation factors"/>
    <property type="match status" value="1"/>
</dbReference>
<organism evidence="10 11">
    <name type="scientific">Microbacterium sufflavum</name>
    <dbReference type="NCBI Taxonomy" id="2851649"/>
    <lineage>
        <taxon>Bacteria</taxon>
        <taxon>Bacillati</taxon>
        <taxon>Actinomycetota</taxon>
        <taxon>Actinomycetes</taxon>
        <taxon>Micrococcales</taxon>
        <taxon>Microbacteriaceae</taxon>
        <taxon>Microbacterium</taxon>
    </lineage>
</organism>
<evidence type="ECO:0000259" key="8">
    <source>
        <dbReference type="PROSITE" id="PS51085"/>
    </source>
</evidence>
<dbReference type="Gene3D" id="3.40.50.80">
    <property type="entry name" value="Nucleotide-binding domain of ferredoxin-NADP reductase (FNR) module"/>
    <property type="match status" value="1"/>
</dbReference>
<dbReference type="SUPFAM" id="SSF54292">
    <property type="entry name" value="2Fe-2S ferredoxin-like"/>
    <property type="match status" value="1"/>
</dbReference>
<dbReference type="InterPro" id="IPR001041">
    <property type="entry name" value="2Fe-2S_ferredoxin-type"/>
</dbReference>
<dbReference type="InterPro" id="IPR017927">
    <property type="entry name" value="FAD-bd_FR_type"/>
</dbReference>
<dbReference type="PROSITE" id="PS51384">
    <property type="entry name" value="FAD_FR"/>
    <property type="match status" value="1"/>
</dbReference>
<dbReference type="InterPro" id="IPR039261">
    <property type="entry name" value="FNR_nucleotide-bd"/>
</dbReference>
<dbReference type="PROSITE" id="PS00197">
    <property type="entry name" value="2FE2S_FER_1"/>
    <property type="match status" value="1"/>
</dbReference>
<evidence type="ECO:0000256" key="5">
    <source>
        <dbReference type="ARBA" id="ARBA00023002"/>
    </source>
</evidence>
<dbReference type="InterPro" id="IPR050415">
    <property type="entry name" value="MRET"/>
</dbReference>
<evidence type="ECO:0000256" key="1">
    <source>
        <dbReference type="ARBA" id="ARBA00001974"/>
    </source>
</evidence>
<dbReference type="CDD" id="cd06185">
    <property type="entry name" value="PDR_like"/>
    <property type="match status" value="1"/>
</dbReference>
<dbReference type="Proteomes" id="UP000831467">
    <property type="component" value="Chromosome"/>
</dbReference>
<evidence type="ECO:0000256" key="3">
    <source>
        <dbReference type="ARBA" id="ARBA00022714"/>
    </source>
</evidence>
<keyword evidence="11" id="KW-1185">Reference proteome</keyword>
<evidence type="ECO:0000256" key="2">
    <source>
        <dbReference type="ARBA" id="ARBA00022630"/>
    </source>
</evidence>
<dbReference type="EMBL" id="CP078076">
    <property type="protein sequence ID" value="UPL11511.1"/>
    <property type="molecule type" value="Genomic_DNA"/>
</dbReference>
<evidence type="ECO:0000256" key="7">
    <source>
        <dbReference type="ARBA" id="ARBA00023014"/>
    </source>
</evidence>
<dbReference type="SUPFAM" id="SSF63380">
    <property type="entry name" value="Riboflavin synthase domain-like"/>
    <property type="match status" value="1"/>
</dbReference>